<dbReference type="InterPro" id="IPR011006">
    <property type="entry name" value="CheY-like_superfamily"/>
</dbReference>
<evidence type="ECO:0000259" key="9">
    <source>
        <dbReference type="PROSITE" id="PS50109"/>
    </source>
</evidence>
<sequence>MFSDEISVCLIEDDDEDAILFREYLEEIPFPKYKVTRFKDFPSLFVDIEKKPSKYTIYVVDHFLGLQTGFEILNEIRKVVGSVSAVLISGISKEEIERITSEGGFQGYLEKKNLSAFTLAKTFFEVLKEKEDLRSETDIFLLKMEIISQFSGGVAHDFNNILNIIVANLDILEMKCKDQPEVLNRIQSAQNAVLRGAEVNKKLLNFSRKQSLHPEIINPNLFIADFLEKSKNIFSENVQLVFNPGSQEVFCKVDQTEFANCIMNLLQNANEASGGKILIETDTIVLNSKNKSLGLKEGNYFLLRVADNGKGIDLSIADRIFEPFFTTKQKGKNPGLGLPMVFGFVKRSGGRIGFESHLDVGSDFYIYIPIEDLKSDSHFINLESSKKTIFYFSNEGEFSSRTSYLFQGLGYRVLCFKDLNVLESNLSKIQSETILVSQTWQEDFFRWKEIVMKAQGSGLKVKFFIFLLRLTWKILPQFLGRFLENLLRIISVYYNLAIHESDHITQSTDSGRRGRNCRYSRRSG</sequence>
<dbReference type="InterPro" id="IPR036097">
    <property type="entry name" value="HisK_dim/P_sf"/>
</dbReference>
<dbReference type="InterPro" id="IPR004358">
    <property type="entry name" value="Sig_transdc_His_kin-like_C"/>
</dbReference>
<comment type="catalytic activity">
    <reaction evidence="1">
        <text>ATP + protein L-histidine = ADP + protein N-phospho-L-histidine.</text>
        <dbReference type="EC" id="2.7.13.3"/>
    </reaction>
</comment>
<protein>
    <recommendedName>
        <fullName evidence="2">histidine kinase</fullName>
        <ecNumber evidence="2">2.7.13.3</ecNumber>
    </recommendedName>
</protein>
<evidence type="ECO:0000256" key="8">
    <source>
        <dbReference type="ARBA" id="ARBA00023012"/>
    </source>
</evidence>
<proteinExistence type="predicted"/>
<dbReference type="GO" id="GO:0005524">
    <property type="term" value="F:ATP binding"/>
    <property type="evidence" value="ECO:0007669"/>
    <property type="project" value="UniProtKB-KW"/>
</dbReference>
<keyword evidence="5" id="KW-0547">Nucleotide-binding</keyword>
<keyword evidence="3" id="KW-0597">Phosphoprotein</keyword>
<evidence type="ECO:0000256" key="1">
    <source>
        <dbReference type="ARBA" id="ARBA00000085"/>
    </source>
</evidence>
<dbReference type="GO" id="GO:0000155">
    <property type="term" value="F:phosphorelay sensor kinase activity"/>
    <property type="evidence" value="ECO:0007669"/>
    <property type="project" value="InterPro"/>
</dbReference>
<dbReference type="PANTHER" id="PTHR43065:SF46">
    <property type="entry name" value="C4-DICARBOXYLATE TRANSPORT SENSOR PROTEIN DCTB"/>
    <property type="match status" value="1"/>
</dbReference>
<organism evidence="10 11">
    <name type="scientific">Leptospira interrogans serovar Pyrogenes str. 200701872</name>
    <dbReference type="NCBI Taxonomy" id="1193029"/>
    <lineage>
        <taxon>Bacteria</taxon>
        <taxon>Pseudomonadati</taxon>
        <taxon>Spirochaetota</taxon>
        <taxon>Spirochaetia</taxon>
        <taxon>Leptospirales</taxon>
        <taxon>Leptospiraceae</taxon>
        <taxon>Leptospira</taxon>
    </lineage>
</organism>
<dbReference type="Proteomes" id="UP000012117">
    <property type="component" value="Unassembled WGS sequence"/>
</dbReference>
<evidence type="ECO:0000256" key="3">
    <source>
        <dbReference type="ARBA" id="ARBA00022553"/>
    </source>
</evidence>
<dbReference type="InterPro" id="IPR036890">
    <property type="entry name" value="HATPase_C_sf"/>
</dbReference>
<keyword evidence="6" id="KW-0418">Kinase</keyword>
<evidence type="ECO:0000313" key="10">
    <source>
        <dbReference type="EMBL" id="EMP04629.1"/>
    </source>
</evidence>
<keyword evidence="7" id="KW-0067">ATP-binding</keyword>
<gene>
    <name evidence="10" type="ORF">LEP1GSC124_4572</name>
</gene>
<dbReference type="PRINTS" id="PR00344">
    <property type="entry name" value="BCTRLSENSOR"/>
</dbReference>
<evidence type="ECO:0000256" key="2">
    <source>
        <dbReference type="ARBA" id="ARBA00012438"/>
    </source>
</evidence>
<dbReference type="Gene3D" id="3.30.565.10">
    <property type="entry name" value="Histidine kinase-like ATPase, C-terminal domain"/>
    <property type="match status" value="1"/>
</dbReference>
<evidence type="ECO:0000256" key="7">
    <source>
        <dbReference type="ARBA" id="ARBA00022840"/>
    </source>
</evidence>
<dbReference type="SMART" id="SM00388">
    <property type="entry name" value="HisKA"/>
    <property type="match status" value="1"/>
</dbReference>
<dbReference type="InterPro" id="IPR003661">
    <property type="entry name" value="HisK_dim/P_dom"/>
</dbReference>
<dbReference type="EMBL" id="AKWN02000509">
    <property type="protein sequence ID" value="EMP04629.1"/>
    <property type="molecule type" value="Genomic_DNA"/>
</dbReference>
<evidence type="ECO:0000256" key="4">
    <source>
        <dbReference type="ARBA" id="ARBA00022679"/>
    </source>
</evidence>
<accession>M7A1M0</accession>
<dbReference type="Gene3D" id="1.10.287.130">
    <property type="match status" value="1"/>
</dbReference>
<dbReference type="BioCyc" id="LINT1193029:G11R4-613-MONOMER"/>
<dbReference type="InterPro" id="IPR005467">
    <property type="entry name" value="His_kinase_dom"/>
</dbReference>
<dbReference type="Gene3D" id="3.40.50.2300">
    <property type="match status" value="1"/>
</dbReference>
<dbReference type="EC" id="2.7.13.3" evidence="2"/>
<dbReference type="SMART" id="SM00387">
    <property type="entry name" value="HATPase_c"/>
    <property type="match status" value="1"/>
</dbReference>
<dbReference type="CDD" id="cd00082">
    <property type="entry name" value="HisKA"/>
    <property type="match status" value="1"/>
</dbReference>
<evidence type="ECO:0000256" key="5">
    <source>
        <dbReference type="ARBA" id="ARBA00022741"/>
    </source>
</evidence>
<keyword evidence="4" id="KW-0808">Transferase</keyword>
<name>M7A1M0_LEPIR</name>
<dbReference type="CDD" id="cd00156">
    <property type="entry name" value="REC"/>
    <property type="match status" value="1"/>
</dbReference>
<dbReference type="AlphaFoldDB" id="M7A1M0"/>
<dbReference type="InterPro" id="IPR003594">
    <property type="entry name" value="HATPase_dom"/>
</dbReference>
<evidence type="ECO:0000313" key="11">
    <source>
        <dbReference type="Proteomes" id="UP000012117"/>
    </source>
</evidence>
<keyword evidence="8" id="KW-0902">Two-component regulatory system</keyword>
<dbReference type="PROSITE" id="PS50109">
    <property type="entry name" value="HIS_KIN"/>
    <property type="match status" value="1"/>
</dbReference>
<dbReference type="Pfam" id="PF02518">
    <property type="entry name" value="HATPase_c"/>
    <property type="match status" value="1"/>
</dbReference>
<dbReference type="SUPFAM" id="SSF47384">
    <property type="entry name" value="Homodimeric domain of signal transducing histidine kinase"/>
    <property type="match status" value="1"/>
</dbReference>
<dbReference type="SUPFAM" id="SSF52172">
    <property type="entry name" value="CheY-like"/>
    <property type="match status" value="1"/>
</dbReference>
<feature type="domain" description="Histidine kinase" evidence="9">
    <location>
        <begin position="153"/>
        <end position="372"/>
    </location>
</feature>
<reference evidence="10 11" key="1">
    <citation type="submission" date="2013-01" db="EMBL/GenBank/DDBJ databases">
        <authorList>
            <person name="Harkins D.M."/>
            <person name="Durkin A.S."/>
            <person name="Brinkac L.M."/>
            <person name="Haft D.H."/>
            <person name="Selengut J.D."/>
            <person name="Sanka R."/>
            <person name="DePew J."/>
            <person name="Purushe J."/>
            <person name="Picardeau M."/>
            <person name="Werts C."/>
            <person name="Goarant C."/>
            <person name="Vinetz J.M."/>
            <person name="Sutton G.G."/>
            <person name="Nierman W.C."/>
            <person name="Fouts D.E."/>
        </authorList>
    </citation>
    <scope>NUCLEOTIDE SEQUENCE [LARGE SCALE GENOMIC DNA]</scope>
    <source>
        <strain evidence="10 11">200701872</strain>
    </source>
</reference>
<dbReference type="SUPFAM" id="SSF55874">
    <property type="entry name" value="ATPase domain of HSP90 chaperone/DNA topoisomerase II/histidine kinase"/>
    <property type="match status" value="1"/>
</dbReference>
<evidence type="ECO:0000256" key="6">
    <source>
        <dbReference type="ARBA" id="ARBA00022777"/>
    </source>
</evidence>
<dbReference type="PANTHER" id="PTHR43065">
    <property type="entry name" value="SENSOR HISTIDINE KINASE"/>
    <property type="match status" value="1"/>
</dbReference>
<comment type="caution">
    <text evidence="10">The sequence shown here is derived from an EMBL/GenBank/DDBJ whole genome shotgun (WGS) entry which is preliminary data.</text>
</comment>